<sequence>MTPVSLADLVAADPLGTLKAAIVARLATLITGIAVASHPGRLDISEVTERAIVQAPGIAVGWSRIRGAQMLDGSVHLPIDWVAYLVVADKAIGTRAVDRERIGLALGRRLLQILPDRDAATWGLTGVTPPAVDPGPEFRPLFTVSDAAKGAAYYAVTWTQSLIDQGTGLFDGPEPLGTEVLDGDGRPAIDFDFGEGVDPPPEVLALFELEG</sequence>
<evidence type="ECO:0000313" key="2">
    <source>
        <dbReference type="Proteomes" id="UP000766595"/>
    </source>
</evidence>
<dbReference type="RefSeq" id="WP_261971823.1">
    <property type="nucleotide sequence ID" value="NZ_JAHHZF010000033.1"/>
</dbReference>
<accession>A0A947DAU4</accession>
<reference evidence="1 2" key="1">
    <citation type="submission" date="2021-06" db="EMBL/GenBank/DDBJ databases">
        <authorList>
            <person name="Grouzdev D.S."/>
            <person name="Koziaeva V."/>
        </authorList>
    </citation>
    <scope>NUCLEOTIDE SEQUENCE [LARGE SCALE GENOMIC DNA]</scope>
    <source>
        <strain evidence="1 2">22</strain>
    </source>
</reference>
<protein>
    <submittedName>
        <fullName evidence="1">Uncharacterized protein</fullName>
    </submittedName>
</protein>
<comment type="caution">
    <text evidence="1">The sequence shown here is derived from an EMBL/GenBank/DDBJ whole genome shotgun (WGS) entry which is preliminary data.</text>
</comment>
<keyword evidence="2" id="KW-1185">Reference proteome</keyword>
<gene>
    <name evidence="1" type="ORF">KL771_28065</name>
</gene>
<evidence type="ECO:0000313" key="1">
    <source>
        <dbReference type="EMBL" id="MBT9293336.1"/>
    </source>
</evidence>
<proteinExistence type="predicted"/>
<name>A0A947DAU4_9HYPH</name>
<dbReference type="Proteomes" id="UP000766595">
    <property type="component" value="Unassembled WGS sequence"/>
</dbReference>
<organism evidence="1 2">
    <name type="scientific">Prosthecodimorpha staleyi</name>
    <dbReference type="NCBI Taxonomy" id="2840188"/>
    <lineage>
        <taxon>Bacteria</taxon>
        <taxon>Pseudomonadati</taxon>
        <taxon>Pseudomonadota</taxon>
        <taxon>Alphaproteobacteria</taxon>
        <taxon>Hyphomicrobiales</taxon>
        <taxon>Ancalomicrobiaceae</taxon>
        <taxon>Prosthecodimorpha</taxon>
    </lineage>
</organism>
<dbReference type="EMBL" id="JAHHZF010000033">
    <property type="protein sequence ID" value="MBT9293336.1"/>
    <property type="molecule type" value="Genomic_DNA"/>
</dbReference>
<dbReference type="AlphaFoldDB" id="A0A947DAU4"/>